<dbReference type="GO" id="GO:0045893">
    <property type="term" value="P:positive regulation of DNA-templated transcription"/>
    <property type="evidence" value="ECO:0007669"/>
    <property type="project" value="TreeGrafter"/>
</dbReference>
<keyword evidence="5" id="KW-1185">Reference proteome</keyword>
<dbReference type="PANTHER" id="PTHR31529">
    <property type="entry name" value="LOB DOMAIN CONTAINING PROTEIN"/>
    <property type="match status" value="1"/>
</dbReference>
<feature type="transmembrane region" description="Helical" evidence="2">
    <location>
        <begin position="248"/>
        <end position="268"/>
    </location>
</feature>
<dbReference type="PROSITE" id="PS50891">
    <property type="entry name" value="LOB"/>
    <property type="match status" value="1"/>
</dbReference>
<organism evidence="4 5">
    <name type="scientific">Vanilla planifolia</name>
    <name type="common">Vanilla</name>
    <dbReference type="NCBI Taxonomy" id="51239"/>
    <lineage>
        <taxon>Eukaryota</taxon>
        <taxon>Viridiplantae</taxon>
        <taxon>Streptophyta</taxon>
        <taxon>Embryophyta</taxon>
        <taxon>Tracheophyta</taxon>
        <taxon>Spermatophyta</taxon>
        <taxon>Magnoliopsida</taxon>
        <taxon>Liliopsida</taxon>
        <taxon>Asparagales</taxon>
        <taxon>Orchidaceae</taxon>
        <taxon>Vanilloideae</taxon>
        <taxon>Vanilleae</taxon>
        <taxon>Vanilla</taxon>
    </lineage>
</organism>
<keyword evidence="2" id="KW-0472">Membrane</keyword>
<dbReference type="AlphaFoldDB" id="A0A835UIC4"/>
<keyword evidence="2" id="KW-1133">Transmembrane helix</keyword>
<keyword evidence="2" id="KW-0812">Transmembrane</keyword>
<accession>A0A835UIC4</accession>
<feature type="transmembrane region" description="Helical" evidence="2">
    <location>
        <begin position="280"/>
        <end position="301"/>
    </location>
</feature>
<feature type="transmembrane region" description="Helical" evidence="2">
    <location>
        <begin position="206"/>
        <end position="224"/>
    </location>
</feature>
<protein>
    <recommendedName>
        <fullName evidence="3">LOB domain-containing protein</fullName>
    </recommendedName>
</protein>
<dbReference type="OrthoDB" id="1726667at2759"/>
<dbReference type="PANTHER" id="PTHR31529:SF26">
    <property type="entry name" value="LOB DOMAIN-CONTAINING PROTEIN CRL1"/>
    <property type="match status" value="1"/>
</dbReference>
<dbReference type="Pfam" id="PF03195">
    <property type="entry name" value="LOB"/>
    <property type="match status" value="1"/>
</dbReference>
<dbReference type="GO" id="GO:0005634">
    <property type="term" value="C:nucleus"/>
    <property type="evidence" value="ECO:0007669"/>
    <property type="project" value="TreeGrafter"/>
</dbReference>
<evidence type="ECO:0000313" key="5">
    <source>
        <dbReference type="Proteomes" id="UP000636800"/>
    </source>
</evidence>
<feature type="transmembrane region" description="Helical" evidence="2">
    <location>
        <begin position="172"/>
        <end position="194"/>
    </location>
</feature>
<name>A0A835UIC4_VANPL</name>
<sequence>MAGAGSPCGACKFLRRKCTPECIFAPYFCSENSSACFAAVHKIFGASNASKLLQMVPVPDRCEAAVAIAYEAQARLSDPVYGCVAHIFALQQQVAMLQAQLVNARAQLEARTRWPDAYFHEASFNKGMSPHIYVTYRNAVASFVICPFAYFLDRACLTLNMYFASIRYTSPTFAAAVLNTVPAITFVIAVLLRLEFLDIKSAHGKAKVAGTIISLAGATTMTFYKGTALKNQWGAMIHIQGKTIHENWLKGSILVVSSSITWSIWYIIQAGTIKRYPAQLSLTAWMCFIGGAQSAVFAVLLENNSEAWHIGLNINLWNVIYSVNTS</sequence>
<reference evidence="4 5" key="1">
    <citation type="journal article" date="2020" name="Nat. Food">
        <title>A phased Vanilla planifolia genome enables genetic improvement of flavour and production.</title>
        <authorList>
            <person name="Hasing T."/>
            <person name="Tang H."/>
            <person name="Brym M."/>
            <person name="Khazi F."/>
            <person name="Huang T."/>
            <person name="Chambers A.H."/>
        </authorList>
    </citation>
    <scope>NUCLEOTIDE SEQUENCE [LARGE SCALE GENOMIC DNA]</scope>
    <source>
        <tissue evidence="4">Leaf</tissue>
    </source>
</reference>
<feature type="transmembrane region" description="Helical" evidence="2">
    <location>
        <begin position="134"/>
        <end position="152"/>
    </location>
</feature>
<proteinExistence type="inferred from homology"/>
<dbReference type="GO" id="GO:0009755">
    <property type="term" value="P:hormone-mediated signaling pathway"/>
    <property type="evidence" value="ECO:0007669"/>
    <property type="project" value="TreeGrafter"/>
</dbReference>
<comment type="caution">
    <text evidence="4">The sequence shown here is derived from an EMBL/GenBank/DDBJ whole genome shotgun (WGS) entry which is preliminary data.</text>
</comment>
<dbReference type="InterPro" id="IPR004883">
    <property type="entry name" value="LOB"/>
</dbReference>
<evidence type="ECO:0000259" key="3">
    <source>
        <dbReference type="PROSITE" id="PS50891"/>
    </source>
</evidence>
<dbReference type="EMBL" id="JADCNL010000011">
    <property type="protein sequence ID" value="KAG0460466.1"/>
    <property type="molecule type" value="Genomic_DNA"/>
</dbReference>
<dbReference type="Proteomes" id="UP000636800">
    <property type="component" value="Chromosome 11"/>
</dbReference>
<comment type="similarity">
    <text evidence="1">Belongs to the LOB domain-containing protein family.</text>
</comment>
<evidence type="ECO:0000313" key="4">
    <source>
        <dbReference type="EMBL" id="KAG0460466.1"/>
    </source>
</evidence>
<evidence type="ECO:0000256" key="1">
    <source>
        <dbReference type="ARBA" id="ARBA00005474"/>
    </source>
</evidence>
<feature type="domain" description="LOB" evidence="3">
    <location>
        <begin position="6"/>
        <end position="108"/>
    </location>
</feature>
<gene>
    <name evidence="4" type="ORF">HPP92_020763</name>
</gene>
<evidence type="ECO:0000256" key="2">
    <source>
        <dbReference type="SAM" id="Phobius"/>
    </source>
</evidence>